<evidence type="ECO:0000256" key="4">
    <source>
        <dbReference type="ARBA" id="ARBA00023239"/>
    </source>
</evidence>
<dbReference type="GeneID" id="34585136"/>
<dbReference type="InterPro" id="IPR006913">
    <property type="entry name" value="CENP-V/GFA"/>
</dbReference>
<dbReference type="AlphaFoldDB" id="A0A178DCN7"/>
<sequence>MAPKDDLYPVGMKTELWYPGNLSKFSDNNDDDDDTPTNKTMSDPAETLTGSCLCGAWRYTVLKKPVKSIICHCDACKKWSGSVFMANVLFPRSALDLRPDNAIIPPPQMTTYADKGSDSGRTVNRHFCARCGSPLYCSTSNFQDMISLPAGSIDGPLGAGSGAEHAMLTGEERLKGLDPEIEFYCQRATPWVEIKCKTSKLQSLGDLGKDGQKP</sequence>
<proteinExistence type="inferred from homology"/>
<protein>
    <recommendedName>
        <fullName evidence="6">CENP-V/GFA domain-containing protein</fullName>
    </recommendedName>
</protein>
<evidence type="ECO:0000256" key="5">
    <source>
        <dbReference type="SAM" id="MobiDB-lite"/>
    </source>
</evidence>
<comment type="caution">
    <text evidence="7">The sequence shown here is derived from an EMBL/GenBank/DDBJ whole genome shotgun (WGS) entry which is preliminary data.</text>
</comment>
<dbReference type="PANTHER" id="PTHR33337:SF40">
    <property type="entry name" value="CENP-V_GFA DOMAIN-CONTAINING PROTEIN-RELATED"/>
    <property type="match status" value="1"/>
</dbReference>
<dbReference type="InterPro" id="IPR011057">
    <property type="entry name" value="Mss4-like_sf"/>
</dbReference>
<dbReference type="SUPFAM" id="SSF51316">
    <property type="entry name" value="Mss4-like"/>
    <property type="match status" value="1"/>
</dbReference>
<dbReference type="GO" id="GO:0046872">
    <property type="term" value="F:metal ion binding"/>
    <property type="evidence" value="ECO:0007669"/>
    <property type="project" value="UniProtKB-KW"/>
</dbReference>
<keyword evidence="2" id="KW-0479">Metal-binding</keyword>
<evidence type="ECO:0000256" key="1">
    <source>
        <dbReference type="ARBA" id="ARBA00005495"/>
    </source>
</evidence>
<dbReference type="EMBL" id="LVCJ01000007">
    <property type="protein sequence ID" value="OAL38961.1"/>
    <property type="molecule type" value="Genomic_DNA"/>
</dbReference>
<accession>A0A178DCN7</accession>
<keyword evidence="3" id="KW-0862">Zinc</keyword>
<evidence type="ECO:0000313" key="8">
    <source>
        <dbReference type="Proteomes" id="UP000185904"/>
    </source>
</evidence>
<gene>
    <name evidence="7" type="ORF">AYO20_01712</name>
</gene>
<name>A0A178DCN7_9EURO</name>
<evidence type="ECO:0000256" key="3">
    <source>
        <dbReference type="ARBA" id="ARBA00022833"/>
    </source>
</evidence>
<dbReference type="GO" id="GO:0016846">
    <property type="term" value="F:carbon-sulfur lyase activity"/>
    <property type="evidence" value="ECO:0007669"/>
    <property type="project" value="InterPro"/>
</dbReference>
<dbReference type="Gene3D" id="3.90.1590.10">
    <property type="entry name" value="glutathione-dependent formaldehyde- activating enzyme (gfa)"/>
    <property type="match status" value="1"/>
</dbReference>
<evidence type="ECO:0000256" key="2">
    <source>
        <dbReference type="ARBA" id="ARBA00022723"/>
    </source>
</evidence>
<organism evidence="7 8">
    <name type="scientific">Fonsecaea nubica</name>
    <dbReference type="NCBI Taxonomy" id="856822"/>
    <lineage>
        <taxon>Eukaryota</taxon>
        <taxon>Fungi</taxon>
        <taxon>Dikarya</taxon>
        <taxon>Ascomycota</taxon>
        <taxon>Pezizomycotina</taxon>
        <taxon>Eurotiomycetes</taxon>
        <taxon>Chaetothyriomycetidae</taxon>
        <taxon>Chaetothyriales</taxon>
        <taxon>Herpotrichiellaceae</taxon>
        <taxon>Fonsecaea</taxon>
    </lineage>
</organism>
<evidence type="ECO:0000313" key="7">
    <source>
        <dbReference type="EMBL" id="OAL38961.1"/>
    </source>
</evidence>
<dbReference type="Pfam" id="PF04828">
    <property type="entry name" value="GFA"/>
    <property type="match status" value="1"/>
</dbReference>
<feature type="domain" description="CENP-V/GFA" evidence="6">
    <location>
        <begin position="48"/>
        <end position="175"/>
    </location>
</feature>
<evidence type="ECO:0000259" key="6">
    <source>
        <dbReference type="PROSITE" id="PS51891"/>
    </source>
</evidence>
<dbReference type="RefSeq" id="XP_022503973.1">
    <property type="nucleotide sequence ID" value="XM_022640018.1"/>
</dbReference>
<dbReference type="OrthoDB" id="9985472at2759"/>
<keyword evidence="4" id="KW-0456">Lyase</keyword>
<dbReference type="PROSITE" id="PS51891">
    <property type="entry name" value="CENP_V_GFA"/>
    <property type="match status" value="1"/>
</dbReference>
<feature type="region of interest" description="Disordered" evidence="5">
    <location>
        <begin position="24"/>
        <end position="44"/>
    </location>
</feature>
<reference evidence="7 8" key="1">
    <citation type="submission" date="2016-03" db="EMBL/GenBank/DDBJ databases">
        <title>The draft genome sequence of Fonsecaea nubica causative agent of cutaneous subcutaneous infection in human host.</title>
        <authorList>
            <person name="Costa F."/>
            <person name="Sybren D.H."/>
            <person name="Raittz R.T."/>
            <person name="Weiss V.A."/>
            <person name="Leao A.C."/>
            <person name="Gomes R."/>
            <person name="De Souza E.M."/>
            <person name="Pedrosa F.O."/>
            <person name="Steffens M.B."/>
            <person name="Bombassaro A."/>
            <person name="Tadra-Sfeir M.Z."/>
            <person name="Moreno L.F."/>
            <person name="Najafzadeh M.J."/>
            <person name="Felipe M.S."/>
            <person name="Teixeira M."/>
            <person name="Sun J."/>
            <person name="Xi L."/>
            <person name="Castro M.A."/>
            <person name="Vicente V.A."/>
        </authorList>
    </citation>
    <scope>NUCLEOTIDE SEQUENCE [LARGE SCALE GENOMIC DNA]</scope>
    <source>
        <strain evidence="7 8">CBS 269.64</strain>
    </source>
</reference>
<dbReference type="Proteomes" id="UP000185904">
    <property type="component" value="Unassembled WGS sequence"/>
</dbReference>
<dbReference type="PANTHER" id="PTHR33337">
    <property type="entry name" value="GFA DOMAIN-CONTAINING PROTEIN"/>
    <property type="match status" value="1"/>
</dbReference>
<keyword evidence="8" id="KW-1185">Reference proteome</keyword>
<comment type="similarity">
    <text evidence="1">Belongs to the Gfa family.</text>
</comment>